<keyword evidence="5" id="KW-1185">Reference proteome</keyword>
<evidence type="ECO:0000256" key="1">
    <source>
        <dbReference type="ARBA" id="ARBA00023002"/>
    </source>
</evidence>
<dbReference type="InterPro" id="IPR046667">
    <property type="entry name" value="DUF6537"/>
</dbReference>
<dbReference type="CDD" id="cd07034">
    <property type="entry name" value="TPP_PYR_PFOR_IOR-alpha_like"/>
    <property type="match status" value="1"/>
</dbReference>
<protein>
    <submittedName>
        <fullName evidence="4">Indolepyruvate ferredoxin oxidoreductase</fullName>
    </submittedName>
</protein>
<dbReference type="InterPro" id="IPR051457">
    <property type="entry name" value="2-oxoacid:Fd_oxidoreductase"/>
</dbReference>
<dbReference type="OrthoDB" id="9803617at2"/>
<dbReference type="CDD" id="cd02008">
    <property type="entry name" value="TPP_IOR_alpha"/>
    <property type="match status" value="1"/>
</dbReference>
<dbReference type="RefSeq" id="WP_109836709.1">
    <property type="nucleotide sequence ID" value="NZ_QGKM01000010.1"/>
</dbReference>
<dbReference type="Proteomes" id="UP000245539">
    <property type="component" value="Unassembled WGS sequence"/>
</dbReference>
<feature type="domain" description="Pyruvate/ketoisovalerate oxidoreductase catalytic" evidence="2">
    <location>
        <begin position="749"/>
        <end position="935"/>
    </location>
</feature>
<dbReference type="SUPFAM" id="SSF52518">
    <property type="entry name" value="Thiamin diphosphate-binding fold (THDP-binding)"/>
    <property type="match status" value="2"/>
</dbReference>
<dbReference type="Gene3D" id="3.40.920.10">
    <property type="entry name" value="Pyruvate-ferredoxin oxidoreductase, PFOR, domain III"/>
    <property type="match status" value="1"/>
</dbReference>
<dbReference type="InterPro" id="IPR009014">
    <property type="entry name" value="Transketo_C/PFOR_II"/>
</dbReference>
<dbReference type="EMBL" id="QGKM01000010">
    <property type="protein sequence ID" value="PWQ99512.1"/>
    <property type="molecule type" value="Genomic_DNA"/>
</dbReference>
<dbReference type="GO" id="GO:0016903">
    <property type="term" value="F:oxidoreductase activity, acting on the aldehyde or oxo group of donors"/>
    <property type="evidence" value="ECO:0007669"/>
    <property type="project" value="InterPro"/>
</dbReference>
<dbReference type="Pfam" id="PF20169">
    <property type="entry name" value="DUF6537"/>
    <property type="match status" value="1"/>
</dbReference>
<accession>A0A317CT68</accession>
<dbReference type="NCBIfam" id="NF009588">
    <property type="entry name" value="PRK13029.1"/>
    <property type="match status" value="1"/>
</dbReference>
<evidence type="ECO:0000313" key="5">
    <source>
        <dbReference type="Proteomes" id="UP000245539"/>
    </source>
</evidence>
<keyword evidence="4" id="KW-0670">Pyruvate</keyword>
<dbReference type="SUPFAM" id="SSF53323">
    <property type="entry name" value="Pyruvate-ferredoxin oxidoreductase, PFOR, domain III"/>
    <property type="match status" value="1"/>
</dbReference>
<keyword evidence="1" id="KW-0560">Oxidoreductase</keyword>
<evidence type="ECO:0000259" key="2">
    <source>
        <dbReference type="Pfam" id="PF01558"/>
    </source>
</evidence>
<dbReference type="InterPro" id="IPR002869">
    <property type="entry name" value="Pyrv_flavodox_OxRed_cen"/>
</dbReference>
<proteinExistence type="predicted"/>
<comment type="caution">
    <text evidence="4">The sequence shown here is derived from an EMBL/GenBank/DDBJ whole genome shotgun (WGS) entry which is preliminary data.</text>
</comment>
<evidence type="ECO:0000313" key="4">
    <source>
        <dbReference type="EMBL" id="PWQ99512.1"/>
    </source>
</evidence>
<gene>
    <name evidence="4" type="ORF">DKW60_05735</name>
</gene>
<dbReference type="InterPro" id="IPR029061">
    <property type="entry name" value="THDP-binding"/>
</dbReference>
<reference evidence="4 5" key="1">
    <citation type="submission" date="2018-05" db="EMBL/GenBank/DDBJ databases">
        <title>Leucothrix arctica sp. nov., isolated from Arctic seawater.</title>
        <authorList>
            <person name="Choi A."/>
            <person name="Baek K."/>
        </authorList>
    </citation>
    <scope>NUCLEOTIDE SEQUENCE [LARGE SCALE GENOMIC DNA]</scope>
    <source>
        <strain evidence="4 5">JCM 18388</strain>
    </source>
</reference>
<dbReference type="Gene3D" id="3.40.50.970">
    <property type="match status" value="1"/>
</dbReference>
<dbReference type="InterPro" id="IPR019752">
    <property type="entry name" value="Pyrv/ketoisovalerate_OxRed_cat"/>
</dbReference>
<dbReference type="PANTHER" id="PTHR48084:SF3">
    <property type="entry name" value="SUBUNIT OF PYRUVATE:FLAVODOXIN OXIDOREDUCTASE"/>
    <property type="match status" value="1"/>
</dbReference>
<name>A0A317CT68_9GAMM</name>
<dbReference type="NCBIfam" id="NF009589">
    <property type="entry name" value="PRK13030.1"/>
    <property type="match status" value="1"/>
</dbReference>
<dbReference type="PANTHER" id="PTHR48084">
    <property type="entry name" value="2-OXOGLUTARATE OXIDOREDUCTASE SUBUNIT KORB-RELATED"/>
    <property type="match status" value="1"/>
</dbReference>
<dbReference type="SUPFAM" id="SSF52922">
    <property type="entry name" value="TK C-terminal domain-like"/>
    <property type="match status" value="1"/>
</dbReference>
<dbReference type="AlphaFoldDB" id="A0A317CT68"/>
<evidence type="ECO:0000259" key="3">
    <source>
        <dbReference type="Pfam" id="PF20169"/>
    </source>
</evidence>
<dbReference type="Pfam" id="PF01558">
    <property type="entry name" value="POR"/>
    <property type="match status" value="1"/>
</dbReference>
<dbReference type="InterPro" id="IPR002880">
    <property type="entry name" value="Pyrv_Fd/Flavodoxin_OxRdtase_N"/>
</dbReference>
<organism evidence="4 5">
    <name type="scientific">Leucothrix pacifica</name>
    <dbReference type="NCBI Taxonomy" id="1247513"/>
    <lineage>
        <taxon>Bacteria</taxon>
        <taxon>Pseudomonadati</taxon>
        <taxon>Pseudomonadota</taxon>
        <taxon>Gammaproteobacteria</taxon>
        <taxon>Thiotrichales</taxon>
        <taxon>Thiotrichaceae</taxon>
        <taxon>Leucothrix</taxon>
    </lineage>
</organism>
<sequence length="1180" mass="129296">MSATSSLTEVELSDKYEQTDGRIFISGTQALVRLALLQRELDKQRGLNTRGFISGYRGSPLGGLDSTLWREKKRIEKAGIVFQPGVNEDLAATAIWGTQQLDFFPKPEVDGVYSMWYGKAPGVDRSADPMRHGNQFGTHKNGGVLVVAGDDHPGKSSTVVNQSEPLLRALDIPVLYPSDVQEIIEFGLLGWELSRYSGLWVGLKTTNETIEQTQTVTLNTKDFVVNRPERDIDDSEVNIRNAGFNPQGLEVTVKRIRLPQVHSFVRANGIDKTRLEGQGGLGIVTSGKSYSDVVQALNLLGIDAETAIALGLSIYKVGCIWPLEPEGLKSFAKGRPELLLVEEKSPMIEAQAAQVLINQTQRIRLVGKQDEHRQTLLPSDVQLEPSLIADVIMARLDFLNTELAEHKTQPAIQARHKALRQQLAANQQLRNASPLSTPRTPYFCAGCPHNTSTKLPDGSMAMAGIGCHTIAVFTRTDTLLPVHMGGEGMNWAGVSHFSGADHMFQNLGDGTYFHSGLLAIRGAVSSGVNITYKILYNDAVAMTGGQPIDGPISVYDMVRQVAAEGVKQVVVVSDDPDKFKGKLPLDTGLYPRIELDKVQKQLREVTGTTVLIYEQTCATEKRRRRKRGTYPNPAKRLFINDAVCEGCGDCSVQSTCVSIQPKETAFGTKRQIDQSSCNKDYSCINGFCPSFVTVLGAEPKKPEGIALSKDLFDDLPAPVISDYSNDGSNSSTGSTGSTGSINIMIAGIGGTGVITVGAIIGMAAHIEGKTCSIYDMTGLSQKNGAVYSHLRIADDADALTAQRIGAGEADLILAFDLLASLAGDSAQTFNRGRTRLLGNSIIQPTAAFQFNRDMKVDEHQVESSIVARTGKEMAWFVDATTLALKLLGDTIASNMFMLGYAIQQGLLPVSLPALERAITLNGISVDTNLTALSLGRLFSHSPETVKALLPENTQASAREQTLDELIAHRIEHLTNYQSTSWAKRYARTVQKVREAETALNNQPAKQTSSDSSADAKLEALTRAVAHNLAKLMSYKDEYEVARLFADPEFKEKLDAQFEPGYTLKFNLAPPLLSRKHPSTGLPMKREFGSWMMTGFETLAKFKKLRGTPLDIFGYSAERRHERALIKRYNHMLDELLNHLSHDNYDDALRQARLPEEIRGYGHVKEQSMQAINWMNKPAEP</sequence>
<feature type="domain" description="DUF6537" evidence="3">
    <location>
        <begin position="962"/>
        <end position="1172"/>
    </location>
</feature>